<feature type="transmembrane region" description="Helical" evidence="2">
    <location>
        <begin position="317"/>
        <end position="341"/>
    </location>
</feature>
<feature type="region of interest" description="Disordered" evidence="1">
    <location>
        <begin position="1"/>
        <end position="47"/>
    </location>
</feature>
<keyword evidence="2" id="KW-0472">Membrane</keyword>
<name>A0A511KLX0_RHOTO</name>
<feature type="compositionally biased region" description="Low complexity" evidence="1">
    <location>
        <begin position="393"/>
        <end position="408"/>
    </location>
</feature>
<feature type="compositionally biased region" description="Low complexity" evidence="1">
    <location>
        <begin position="461"/>
        <end position="485"/>
    </location>
</feature>
<feature type="compositionally biased region" description="Gly residues" evidence="1">
    <location>
        <begin position="523"/>
        <end position="535"/>
    </location>
</feature>
<dbReference type="AlphaFoldDB" id="A0A511KLX0"/>
<evidence type="ECO:0000256" key="2">
    <source>
        <dbReference type="SAM" id="Phobius"/>
    </source>
</evidence>
<feature type="region of interest" description="Disordered" evidence="1">
    <location>
        <begin position="362"/>
        <end position="409"/>
    </location>
</feature>
<keyword evidence="2" id="KW-0812">Transmembrane</keyword>
<reference evidence="3 4" key="1">
    <citation type="submission" date="2019-07" db="EMBL/GenBank/DDBJ databases">
        <title>Rhodotorula toruloides NBRC10032 genome sequencing.</title>
        <authorList>
            <person name="Shida Y."/>
            <person name="Takaku H."/>
            <person name="Ogasawara W."/>
            <person name="Mori K."/>
        </authorList>
    </citation>
    <scope>NUCLEOTIDE SEQUENCE [LARGE SCALE GENOMIC DNA]</scope>
    <source>
        <strain evidence="3 4">NBRC10032</strain>
    </source>
</reference>
<feature type="region of interest" description="Disordered" evidence="1">
    <location>
        <begin position="458"/>
        <end position="535"/>
    </location>
</feature>
<feature type="region of interest" description="Disordered" evidence="1">
    <location>
        <begin position="287"/>
        <end position="310"/>
    </location>
</feature>
<feature type="compositionally biased region" description="Basic and acidic residues" evidence="1">
    <location>
        <begin position="504"/>
        <end position="522"/>
    </location>
</feature>
<accession>A0A511KLX0</accession>
<proteinExistence type="predicted"/>
<evidence type="ECO:0000313" key="3">
    <source>
        <dbReference type="EMBL" id="GEM11379.1"/>
    </source>
</evidence>
<organism evidence="3 4">
    <name type="scientific">Rhodotorula toruloides</name>
    <name type="common">Yeast</name>
    <name type="synonym">Rhodosporidium toruloides</name>
    <dbReference type="NCBI Taxonomy" id="5286"/>
    <lineage>
        <taxon>Eukaryota</taxon>
        <taxon>Fungi</taxon>
        <taxon>Dikarya</taxon>
        <taxon>Basidiomycota</taxon>
        <taxon>Pucciniomycotina</taxon>
        <taxon>Microbotryomycetes</taxon>
        <taxon>Sporidiobolales</taxon>
        <taxon>Sporidiobolaceae</taxon>
        <taxon>Rhodotorula</taxon>
    </lineage>
</organism>
<comment type="caution">
    <text evidence="3">The sequence shown here is derived from an EMBL/GenBank/DDBJ whole genome shotgun (WGS) entry which is preliminary data.</text>
</comment>
<keyword evidence="2" id="KW-1133">Transmembrane helix</keyword>
<evidence type="ECO:0000256" key="1">
    <source>
        <dbReference type="SAM" id="MobiDB-lite"/>
    </source>
</evidence>
<feature type="compositionally biased region" description="Low complexity" evidence="1">
    <location>
        <begin position="10"/>
        <end position="31"/>
    </location>
</feature>
<evidence type="ECO:0000313" key="4">
    <source>
        <dbReference type="Proteomes" id="UP000321518"/>
    </source>
</evidence>
<protein>
    <submittedName>
        <fullName evidence="3">Uncharacterized protein</fullName>
    </submittedName>
</protein>
<sequence>MANRPPGPSTRPTRSPQTASTSPQSSTAHTPLQTAPPRYRHQSDGVPHVLAGPVDFGVVVGEVEEDPFTRSGNSRYSPRVGSASVDGADGVVEVRQTDGRALKRAGGVDEVDPNCNYVDNSIFTCFPESNTTLVQNDYSLVIWNAMQPSFISRQYVDVYLYNADTQDVATSWKNESNAQGMIGIVPSDPWWPGPQSARSWFGSNAQNRTTPYFFVVVPAGHQLTGGEVHGATFRAIQTAAPSSLSSSLAALTASSMSSASSASAASAFSSLSALSASSVLAAANRTSSSISSSNPSGTSRSSSLQNNSSSGPAIPRYAIALIVILGFLALVGGAIALYLLGRARRRRRERKVALVAGAAGAGAGASRSGDFMSEDDFTHGSQDPILGAGGARGSASSARPRAPSSVAGAGAGAAGGFAAGGAASPLMSERDESTLSHSDAARMAKAFRAALRRPDFPAPVPGAEGATAAGVAAGPGAGPSPTGAARGDVSNGSGEGDGVGRGLLENELRGEGKSMRQVEGRGKGWSAGSGGGAGS</sequence>
<dbReference type="EMBL" id="BJWK01000014">
    <property type="protein sequence ID" value="GEM11379.1"/>
    <property type="molecule type" value="Genomic_DNA"/>
</dbReference>
<gene>
    <name evidence="3" type="ORF">Rt10032_c14g5396</name>
</gene>
<dbReference type="OrthoDB" id="2278929at2759"/>
<dbReference type="Proteomes" id="UP000321518">
    <property type="component" value="Unassembled WGS sequence"/>
</dbReference>